<dbReference type="PROSITE" id="PS51257">
    <property type="entry name" value="PROKAR_LIPOPROTEIN"/>
    <property type="match status" value="1"/>
</dbReference>
<comment type="caution">
    <text evidence="2">The sequence shown here is derived from an EMBL/GenBank/DDBJ whole genome shotgun (WGS) entry which is preliminary data.</text>
</comment>
<gene>
    <name evidence="2" type="ORF">BW900_30965</name>
</gene>
<evidence type="ECO:0000313" key="2">
    <source>
        <dbReference type="EMBL" id="OOR01158.1"/>
    </source>
</evidence>
<sequence length="65" mass="7279">MKKKVKRMIIMTIVASLLGGCSLGETKIDYEPFVKALDEGDMKRVMSASDDGYAHVTQRGIYSMY</sequence>
<organism evidence="2 3">
    <name type="scientific">Bacillus mycoides</name>
    <dbReference type="NCBI Taxonomy" id="1405"/>
    <lineage>
        <taxon>Bacteria</taxon>
        <taxon>Bacillati</taxon>
        <taxon>Bacillota</taxon>
        <taxon>Bacilli</taxon>
        <taxon>Bacillales</taxon>
        <taxon>Bacillaceae</taxon>
        <taxon>Bacillus</taxon>
        <taxon>Bacillus cereus group</taxon>
    </lineage>
</organism>
<dbReference type="InterPro" id="IPR025019">
    <property type="entry name" value="DUF3952"/>
</dbReference>
<dbReference type="AlphaFoldDB" id="A0A1S9STS2"/>
<dbReference type="Pfam" id="PF13130">
    <property type="entry name" value="DUF3952"/>
    <property type="match status" value="1"/>
</dbReference>
<proteinExistence type="predicted"/>
<accession>A0A1S9STS2</accession>
<evidence type="ECO:0000313" key="3">
    <source>
        <dbReference type="Proteomes" id="UP000190696"/>
    </source>
</evidence>
<dbReference type="EMBL" id="MUAI01000103">
    <property type="protein sequence ID" value="OOR01158.1"/>
    <property type="molecule type" value="Genomic_DNA"/>
</dbReference>
<name>A0A1S9STS2_BACMY</name>
<dbReference type="Proteomes" id="UP000190696">
    <property type="component" value="Unassembled WGS sequence"/>
</dbReference>
<feature type="non-terminal residue" evidence="2">
    <location>
        <position position="65"/>
    </location>
</feature>
<protein>
    <recommendedName>
        <fullName evidence="1">DUF3952 domain-containing protein</fullName>
    </recommendedName>
</protein>
<reference evidence="2 3" key="1">
    <citation type="submission" date="2017-01" db="EMBL/GenBank/DDBJ databases">
        <title>Bacillus cereus isolates.</title>
        <authorList>
            <person name="Beno S.M."/>
        </authorList>
    </citation>
    <scope>NUCLEOTIDE SEQUENCE [LARGE SCALE GENOMIC DNA]</scope>
    <source>
        <strain evidence="2 3">FSL W7-1108</strain>
    </source>
</reference>
<feature type="domain" description="DUF3952" evidence="1">
    <location>
        <begin position="16"/>
        <end position="65"/>
    </location>
</feature>
<evidence type="ECO:0000259" key="1">
    <source>
        <dbReference type="Pfam" id="PF13130"/>
    </source>
</evidence>